<keyword evidence="2 8" id="KW-0813">Transport</keyword>
<evidence type="ECO:0000256" key="2">
    <source>
        <dbReference type="ARBA" id="ARBA00022448"/>
    </source>
</evidence>
<dbReference type="SUPFAM" id="SSF161098">
    <property type="entry name" value="MetI-like"/>
    <property type="match status" value="2"/>
</dbReference>
<keyword evidence="5 8" id="KW-0812">Transmembrane</keyword>
<feature type="transmembrane region" description="Helical" evidence="8">
    <location>
        <begin position="440"/>
        <end position="457"/>
    </location>
</feature>
<evidence type="ECO:0000256" key="1">
    <source>
        <dbReference type="ARBA" id="ARBA00004429"/>
    </source>
</evidence>
<feature type="transmembrane region" description="Helical" evidence="8">
    <location>
        <begin position="228"/>
        <end position="252"/>
    </location>
</feature>
<feature type="transmembrane region" description="Helical" evidence="8">
    <location>
        <begin position="356"/>
        <end position="376"/>
    </location>
</feature>
<gene>
    <name evidence="10" type="ORF">ACFFFP_08805</name>
</gene>
<feature type="transmembrane region" description="Helical" evidence="8">
    <location>
        <begin position="56"/>
        <end position="80"/>
    </location>
</feature>
<evidence type="ECO:0000256" key="4">
    <source>
        <dbReference type="ARBA" id="ARBA00022519"/>
    </source>
</evidence>
<keyword evidence="11" id="KW-1185">Reference proteome</keyword>
<feature type="domain" description="ABC transmembrane type-1" evidence="9">
    <location>
        <begin position="57"/>
        <end position="246"/>
    </location>
</feature>
<dbReference type="EMBL" id="JBHLTW010000038">
    <property type="protein sequence ID" value="MFC0596260.1"/>
    <property type="molecule type" value="Genomic_DNA"/>
</dbReference>
<feature type="domain" description="ABC transmembrane type-1" evidence="9">
    <location>
        <begin position="318"/>
        <end position="506"/>
    </location>
</feature>
<protein>
    <submittedName>
        <fullName evidence="10">ABC transporter permease</fullName>
    </submittedName>
</protein>
<comment type="subcellular location">
    <subcellularLocation>
        <location evidence="1">Cell inner membrane</location>
        <topology evidence="1">Multi-pass membrane protein</topology>
    </subcellularLocation>
    <subcellularLocation>
        <location evidence="8">Cell membrane</location>
        <topology evidence="8">Multi-pass membrane protein</topology>
    </subcellularLocation>
</comment>
<comment type="caution">
    <text evidence="10">The sequence shown here is derived from an EMBL/GenBank/DDBJ whole genome shotgun (WGS) entry which is preliminary data.</text>
</comment>
<evidence type="ECO:0000256" key="8">
    <source>
        <dbReference type="RuleBase" id="RU363032"/>
    </source>
</evidence>
<feature type="transmembrane region" description="Helical" evidence="8">
    <location>
        <begin position="92"/>
        <end position="118"/>
    </location>
</feature>
<keyword evidence="4" id="KW-0997">Cell inner membrane</keyword>
<organism evidence="10 11">
    <name type="scientific">Thermus composti</name>
    <dbReference type="NCBI Taxonomy" id="532059"/>
    <lineage>
        <taxon>Bacteria</taxon>
        <taxon>Thermotogati</taxon>
        <taxon>Deinococcota</taxon>
        <taxon>Deinococci</taxon>
        <taxon>Thermales</taxon>
        <taxon>Thermaceae</taxon>
        <taxon>Thermus</taxon>
    </lineage>
</organism>
<dbReference type="Pfam" id="PF00528">
    <property type="entry name" value="BPD_transp_1"/>
    <property type="match status" value="2"/>
</dbReference>
<dbReference type="PANTHER" id="PTHR43357:SF3">
    <property type="entry name" value="FE(3+)-TRANSPORT SYSTEM PERMEASE PROTEIN FBPB 2"/>
    <property type="match status" value="1"/>
</dbReference>
<dbReference type="Proteomes" id="UP001589830">
    <property type="component" value="Unassembled WGS sequence"/>
</dbReference>
<evidence type="ECO:0000313" key="10">
    <source>
        <dbReference type="EMBL" id="MFC0596260.1"/>
    </source>
</evidence>
<dbReference type="Gene3D" id="1.10.3720.10">
    <property type="entry name" value="MetI-like"/>
    <property type="match status" value="2"/>
</dbReference>
<accession>A0ABV6Q2B5</accession>
<feature type="transmembrane region" description="Helical" evidence="8">
    <location>
        <begin position="183"/>
        <end position="208"/>
    </location>
</feature>
<evidence type="ECO:0000256" key="3">
    <source>
        <dbReference type="ARBA" id="ARBA00022475"/>
    </source>
</evidence>
<feature type="transmembrane region" description="Helical" evidence="8">
    <location>
        <begin position="317"/>
        <end position="344"/>
    </location>
</feature>
<dbReference type="RefSeq" id="WP_188847203.1">
    <property type="nucleotide sequence ID" value="NZ_BMPJ01000010.1"/>
</dbReference>
<feature type="transmembrane region" description="Helical" evidence="8">
    <location>
        <begin position="273"/>
        <end position="297"/>
    </location>
</feature>
<keyword evidence="3" id="KW-1003">Cell membrane</keyword>
<dbReference type="InterPro" id="IPR000515">
    <property type="entry name" value="MetI-like"/>
</dbReference>
<dbReference type="PROSITE" id="PS50928">
    <property type="entry name" value="ABC_TM1"/>
    <property type="match status" value="2"/>
</dbReference>
<evidence type="ECO:0000256" key="7">
    <source>
        <dbReference type="ARBA" id="ARBA00023136"/>
    </source>
</evidence>
<feature type="transmembrane region" description="Helical" evidence="8">
    <location>
        <begin position="490"/>
        <end position="510"/>
    </location>
</feature>
<keyword evidence="6 8" id="KW-1133">Transmembrane helix</keyword>
<feature type="transmembrane region" description="Helical" evidence="8">
    <location>
        <begin position="12"/>
        <end position="36"/>
    </location>
</feature>
<name>A0ABV6Q2B5_9DEIN</name>
<evidence type="ECO:0000259" key="9">
    <source>
        <dbReference type="PROSITE" id="PS50928"/>
    </source>
</evidence>
<evidence type="ECO:0000256" key="6">
    <source>
        <dbReference type="ARBA" id="ARBA00022989"/>
    </source>
</evidence>
<feature type="transmembrane region" description="Helical" evidence="8">
    <location>
        <begin position="382"/>
        <end position="401"/>
    </location>
</feature>
<dbReference type="CDD" id="cd06261">
    <property type="entry name" value="TM_PBP2"/>
    <property type="match status" value="2"/>
</dbReference>
<dbReference type="InterPro" id="IPR035906">
    <property type="entry name" value="MetI-like_sf"/>
</dbReference>
<dbReference type="PANTHER" id="PTHR43357">
    <property type="entry name" value="INNER MEMBRANE ABC TRANSPORTER PERMEASE PROTEIN YDCV"/>
    <property type="match status" value="1"/>
</dbReference>
<proteinExistence type="inferred from homology"/>
<evidence type="ECO:0000313" key="11">
    <source>
        <dbReference type="Proteomes" id="UP001589830"/>
    </source>
</evidence>
<comment type="similarity">
    <text evidence="8">Belongs to the binding-protein-dependent transport system permease family.</text>
</comment>
<feature type="transmembrane region" description="Helical" evidence="8">
    <location>
        <begin position="130"/>
        <end position="147"/>
    </location>
</feature>
<sequence length="515" mass="55677">MTARVHHLPGLLPFLLPALLTGGGVVLPILYLGLRALEADPGTLREILLRPKNLELLANTLALLLGVLALTTLLAFPLAFLTTRTDLKGKRLWTILLTLPLAIPGYVGAYVLLAATGLGGLLPLPRPEGYWGALLVLSLFTYPYLFLPLRAAFLGLDPSLEEAAKTLGVSPLRAFFRVSLPQLFPALLSGYLVVGLHVLGDFGTVSLLRYETFSYAIYLQYNAAFDRVYAAWLALFLLLLTGGLLLLEGALLRRLSLGRSGKGAARKAKPVPLGRMAPLAYLLLALPVVLGLFFPLYTLLHLAHRFPMEKLFGVGEAFLHSALAALPASLLAVGMALPIAYLAVRYPARPTRLLAGIAYLGYAVPPLAFALAWIFFSLKSLPFLYGSLLLLILALSFHFLAEALGPVRGALYQVPARLEEAARTLGETPTRAFFRVTFPLLWRGAVAGGALAFIGGVKELPITLLLAPMGYATLSTRVFSYTQEAMFAEAAPYAFLLVALSAAFVGVLLWSERRF</sequence>
<reference evidence="10 11" key="1">
    <citation type="submission" date="2024-09" db="EMBL/GenBank/DDBJ databases">
        <authorList>
            <person name="Sun Q."/>
            <person name="Mori K."/>
        </authorList>
    </citation>
    <scope>NUCLEOTIDE SEQUENCE [LARGE SCALE GENOMIC DNA]</scope>
    <source>
        <strain evidence="10 11">NCAIM B.02340</strain>
    </source>
</reference>
<evidence type="ECO:0000256" key="5">
    <source>
        <dbReference type="ARBA" id="ARBA00022692"/>
    </source>
</evidence>
<keyword evidence="7 8" id="KW-0472">Membrane</keyword>